<evidence type="ECO:0000256" key="4">
    <source>
        <dbReference type="ARBA" id="ARBA00022833"/>
    </source>
</evidence>
<sequence length="214" mass="24064">MLSVHKFTFNPIQENTYVLYNDNGDCCIIDPGCYFEEERQELVRFIMSKQLNPVLLLNTHCHLDHVFGNKFVSETWNLPLHLHEAEKMVLSFAPKSAEMYGLPFENYNGEMKLLAPGNVIQIGDDELNILFTPGHSPGSVSFYNEKDGYVISGDVLFSGSIGRTDLPGGDYDQLEQSIKTQLYVLPDETKVYSGHGGGTSIGFEKKSNPFVRED</sequence>
<evidence type="ECO:0000313" key="7">
    <source>
        <dbReference type="Proteomes" id="UP001202248"/>
    </source>
</evidence>
<keyword evidence="3" id="KW-0378">Hydrolase</keyword>
<dbReference type="PANTHER" id="PTHR46233">
    <property type="entry name" value="HYDROXYACYLGLUTATHIONE HYDROLASE GLOC"/>
    <property type="match status" value="1"/>
</dbReference>
<dbReference type="SMART" id="SM00849">
    <property type="entry name" value="Lactamase_B"/>
    <property type="match status" value="1"/>
</dbReference>
<evidence type="ECO:0000313" key="6">
    <source>
        <dbReference type="EMBL" id="MCH5600446.1"/>
    </source>
</evidence>
<dbReference type="EMBL" id="JAKWBL010000004">
    <property type="protein sequence ID" value="MCH5600446.1"/>
    <property type="molecule type" value="Genomic_DNA"/>
</dbReference>
<keyword evidence="7" id="KW-1185">Reference proteome</keyword>
<name>A0ABS9SQA7_9BACT</name>
<proteinExistence type="predicted"/>
<accession>A0ABS9SQA7</accession>
<dbReference type="RefSeq" id="WP_240832617.1">
    <property type="nucleotide sequence ID" value="NZ_JAKWBL010000004.1"/>
</dbReference>
<dbReference type="Gene3D" id="3.60.15.10">
    <property type="entry name" value="Ribonuclease Z/Hydroxyacylglutathione hydrolase-like"/>
    <property type="match status" value="1"/>
</dbReference>
<reference evidence="6 7" key="1">
    <citation type="submission" date="2022-02" db="EMBL/GenBank/DDBJ databases">
        <authorList>
            <person name="Min J."/>
        </authorList>
    </citation>
    <scope>NUCLEOTIDE SEQUENCE [LARGE SCALE GENOMIC DNA]</scope>
    <source>
        <strain evidence="6 7">GR10-1</strain>
    </source>
</reference>
<evidence type="ECO:0000256" key="1">
    <source>
        <dbReference type="ARBA" id="ARBA00001947"/>
    </source>
</evidence>
<organism evidence="6 7">
    <name type="scientific">Niabella ginsengisoli</name>
    <dbReference type="NCBI Taxonomy" id="522298"/>
    <lineage>
        <taxon>Bacteria</taxon>
        <taxon>Pseudomonadati</taxon>
        <taxon>Bacteroidota</taxon>
        <taxon>Chitinophagia</taxon>
        <taxon>Chitinophagales</taxon>
        <taxon>Chitinophagaceae</taxon>
        <taxon>Niabella</taxon>
    </lineage>
</organism>
<dbReference type="InterPro" id="IPR051453">
    <property type="entry name" value="MBL_Glyoxalase_II"/>
</dbReference>
<gene>
    <name evidence="6" type="ORF">MKP09_22270</name>
</gene>
<dbReference type="InterPro" id="IPR036866">
    <property type="entry name" value="RibonucZ/Hydroxyglut_hydro"/>
</dbReference>
<dbReference type="CDD" id="cd06262">
    <property type="entry name" value="metallo-hydrolase-like_MBL-fold"/>
    <property type="match status" value="1"/>
</dbReference>
<comment type="caution">
    <text evidence="6">The sequence shown here is derived from an EMBL/GenBank/DDBJ whole genome shotgun (WGS) entry which is preliminary data.</text>
</comment>
<feature type="domain" description="Metallo-beta-lactamase" evidence="5">
    <location>
        <begin position="13"/>
        <end position="195"/>
    </location>
</feature>
<evidence type="ECO:0000256" key="3">
    <source>
        <dbReference type="ARBA" id="ARBA00022801"/>
    </source>
</evidence>
<evidence type="ECO:0000256" key="2">
    <source>
        <dbReference type="ARBA" id="ARBA00022723"/>
    </source>
</evidence>
<evidence type="ECO:0000259" key="5">
    <source>
        <dbReference type="SMART" id="SM00849"/>
    </source>
</evidence>
<dbReference type="Proteomes" id="UP001202248">
    <property type="component" value="Unassembled WGS sequence"/>
</dbReference>
<protein>
    <submittedName>
        <fullName evidence="6">MBL fold metallo-hydrolase</fullName>
    </submittedName>
</protein>
<keyword evidence="2" id="KW-0479">Metal-binding</keyword>
<dbReference type="Pfam" id="PF00753">
    <property type="entry name" value="Lactamase_B"/>
    <property type="match status" value="1"/>
</dbReference>
<dbReference type="SUPFAM" id="SSF56281">
    <property type="entry name" value="Metallo-hydrolase/oxidoreductase"/>
    <property type="match status" value="1"/>
</dbReference>
<dbReference type="InterPro" id="IPR001279">
    <property type="entry name" value="Metallo-B-lactamas"/>
</dbReference>
<dbReference type="PANTHER" id="PTHR46233:SF3">
    <property type="entry name" value="HYDROXYACYLGLUTATHIONE HYDROLASE GLOC"/>
    <property type="match status" value="1"/>
</dbReference>
<comment type="cofactor">
    <cofactor evidence="1">
        <name>Zn(2+)</name>
        <dbReference type="ChEBI" id="CHEBI:29105"/>
    </cofactor>
</comment>
<keyword evidence="4" id="KW-0862">Zinc</keyword>